<organism evidence="1 2">
    <name type="scientific">Rhamnusium bicolor</name>
    <dbReference type="NCBI Taxonomy" id="1586634"/>
    <lineage>
        <taxon>Eukaryota</taxon>
        <taxon>Metazoa</taxon>
        <taxon>Ecdysozoa</taxon>
        <taxon>Arthropoda</taxon>
        <taxon>Hexapoda</taxon>
        <taxon>Insecta</taxon>
        <taxon>Pterygota</taxon>
        <taxon>Neoptera</taxon>
        <taxon>Endopterygota</taxon>
        <taxon>Coleoptera</taxon>
        <taxon>Polyphaga</taxon>
        <taxon>Cucujiformia</taxon>
        <taxon>Chrysomeloidea</taxon>
        <taxon>Cerambycidae</taxon>
        <taxon>Lepturinae</taxon>
        <taxon>Rhagiini</taxon>
        <taxon>Rhamnusium</taxon>
    </lineage>
</organism>
<gene>
    <name evidence="1" type="ORF">NQ314_011297</name>
</gene>
<proteinExistence type="predicted"/>
<evidence type="ECO:0000313" key="1">
    <source>
        <dbReference type="EMBL" id="KAJ8938860.1"/>
    </source>
</evidence>
<dbReference type="AlphaFoldDB" id="A0AAV8XK86"/>
<protein>
    <recommendedName>
        <fullName evidence="3">ZAD domain-containing protein</fullName>
    </recommendedName>
</protein>
<dbReference type="Proteomes" id="UP001162156">
    <property type="component" value="Unassembled WGS sequence"/>
</dbReference>
<accession>A0AAV8XK86</accession>
<keyword evidence="2" id="KW-1185">Reference proteome</keyword>
<reference evidence="1" key="1">
    <citation type="journal article" date="2023" name="Insect Mol. Biol.">
        <title>Genome sequencing provides insights into the evolution of gene families encoding plant cell wall-degrading enzymes in longhorned beetles.</title>
        <authorList>
            <person name="Shin N.R."/>
            <person name="Okamura Y."/>
            <person name="Kirsch R."/>
            <person name="Pauchet Y."/>
        </authorList>
    </citation>
    <scope>NUCLEOTIDE SEQUENCE</scope>
    <source>
        <strain evidence="1">RBIC_L_NR</strain>
    </source>
</reference>
<name>A0AAV8XK86_9CUCU</name>
<evidence type="ECO:0000313" key="2">
    <source>
        <dbReference type="Proteomes" id="UP001162156"/>
    </source>
</evidence>
<evidence type="ECO:0008006" key="3">
    <source>
        <dbReference type="Google" id="ProtNLM"/>
    </source>
</evidence>
<dbReference type="EMBL" id="JANEYF010003148">
    <property type="protein sequence ID" value="KAJ8938860.1"/>
    <property type="molecule type" value="Genomic_DNA"/>
</dbReference>
<comment type="caution">
    <text evidence="1">The sequence shown here is derived from an EMBL/GenBank/DDBJ whole genome shotgun (WGS) entry which is preliminary data.</text>
</comment>
<sequence length="211" mass="24432">MLEALLNLNLGLDKGIEMCTECARKLQIAYDFKSTCVNIEKKIIPLFTSKENVKLSEDSSKQNTNLELLDGCEKQRICRFCMKVTESGRHVVLQEKEHIFILDVVQKYIPELHISDTEEIVSCEVCLIALQSFISFIMDCLNVMEKTQNMYESAKSQLELNDIKVFDLKHEIDDDNIAMEKKYDLKNEDVLELGNPELLIKNEETERCVTW</sequence>